<evidence type="ECO:0000256" key="6">
    <source>
        <dbReference type="ARBA" id="ARBA00022764"/>
    </source>
</evidence>
<dbReference type="InterPro" id="IPR001940">
    <property type="entry name" value="Peptidase_S1C"/>
</dbReference>
<dbReference type="PROSITE" id="PS50106">
    <property type="entry name" value="PDZ"/>
    <property type="match status" value="2"/>
</dbReference>
<keyword evidence="8" id="KW-0720">Serine protease</keyword>
<keyword evidence="13" id="KW-1185">Reference proteome</keyword>
<dbReference type="PANTHER" id="PTHR22939:SF129">
    <property type="entry name" value="SERINE PROTEASE HTRA2, MITOCHONDRIAL"/>
    <property type="match status" value="1"/>
</dbReference>
<keyword evidence="5" id="KW-0677">Repeat</keyword>
<sequence length="496" mass="51630">MPSSPLLPACLVSALLLAAAPVGAQMANTPGKPAPEKAASDKSSDKAVPLSKGEIQLSFAPVVKRAAPSVVNVYASHVEKRSARSNAMEEFMRRFFGEDRPGRGPGGPGGMPGERAQRSLGSGVIVDASGLVITNNHVIENMNEVKVALADKREFEAQFVLRDPRTDLAVLKIKSPADIAPMPIGDSDHLEVGDFVMAIGNPFGVGQTVTQGIVSALARTQVGSSDYQFFIQTDAAINPGNSGGALVDLKGHLVGINTAIYSQSGGSHGIGFAIPASMVRAVVETAKSGGSLVRRPWLGARVQTVTPDIADSVGLDRPTGVLVASMQAKSPAEEAGLKRGDVILSVDGQSVDDPEAFGYRYALKGISGTADLGILRGTKRQTIAVKLGPAPETRPRDSLKVRTRTPFSGATFVNTSPAVSEELQADLPEEGVAVTAVDDGSLAGRAGFRKGDVIVAVNGMPIASTKDLDRLTQRNLGLWEVAIKRGGEVLTSVFGG</sequence>
<evidence type="ECO:0000256" key="5">
    <source>
        <dbReference type="ARBA" id="ARBA00022737"/>
    </source>
</evidence>
<dbReference type="Pfam" id="PF13180">
    <property type="entry name" value="PDZ_2"/>
    <property type="match status" value="1"/>
</dbReference>
<dbReference type="EMBL" id="BPRC01000001">
    <property type="protein sequence ID" value="GJE62812.1"/>
    <property type="molecule type" value="Genomic_DNA"/>
</dbReference>
<gene>
    <name evidence="12" type="primary">degP_1</name>
    <name evidence="12" type="ORF">LNAOJCKE_0001</name>
</gene>
<dbReference type="InterPro" id="IPR001478">
    <property type="entry name" value="PDZ"/>
</dbReference>
<accession>A0ABQ4U8R2</accession>
<feature type="region of interest" description="Disordered" evidence="9">
    <location>
        <begin position="27"/>
        <end position="47"/>
    </location>
</feature>
<evidence type="ECO:0000256" key="4">
    <source>
        <dbReference type="ARBA" id="ARBA00022729"/>
    </source>
</evidence>
<keyword evidence="3" id="KW-0645">Protease</keyword>
<dbReference type="Pfam" id="PF13365">
    <property type="entry name" value="Trypsin_2"/>
    <property type="match status" value="1"/>
</dbReference>
<dbReference type="Proteomes" id="UP001055039">
    <property type="component" value="Unassembled WGS sequence"/>
</dbReference>
<dbReference type="NCBIfam" id="TIGR02037">
    <property type="entry name" value="degP_htrA_DO"/>
    <property type="match status" value="1"/>
</dbReference>
<proteinExistence type="inferred from homology"/>
<evidence type="ECO:0000259" key="11">
    <source>
        <dbReference type="PROSITE" id="PS50106"/>
    </source>
</evidence>
<keyword evidence="7" id="KW-0378">Hydrolase</keyword>
<evidence type="ECO:0000256" key="7">
    <source>
        <dbReference type="ARBA" id="ARBA00022801"/>
    </source>
</evidence>
<dbReference type="Pfam" id="PF17820">
    <property type="entry name" value="PDZ_6"/>
    <property type="match status" value="1"/>
</dbReference>
<evidence type="ECO:0000256" key="10">
    <source>
        <dbReference type="SAM" id="SignalP"/>
    </source>
</evidence>
<dbReference type="SMART" id="SM00228">
    <property type="entry name" value="PDZ"/>
    <property type="match status" value="2"/>
</dbReference>
<comment type="caution">
    <text evidence="12">The sequence shown here is derived from an EMBL/GenBank/DDBJ whole genome shotgun (WGS) entry which is preliminary data.</text>
</comment>
<keyword evidence="4 10" id="KW-0732">Signal</keyword>
<dbReference type="InterPro" id="IPR036034">
    <property type="entry name" value="PDZ_sf"/>
</dbReference>
<comment type="subcellular location">
    <subcellularLocation>
        <location evidence="1">Periplasm</location>
    </subcellularLocation>
</comment>
<feature type="compositionally biased region" description="Basic and acidic residues" evidence="9">
    <location>
        <begin position="34"/>
        <end position="45"/>
    </location>
</feature>
<dbReference type="InterPro" id="IPR041489">
    <property type="entry name" value="PDZ_6"/>
</dbReference>
<dbReference type="PANTHER" id="PTHR22939">
    <property type="entry name" value="SERINE PROTEASE FAMILY S1C HTRA-RELATED"/>
    <property type="match status" value="1"/>
</dbReference>
<dbReference type="Gene3D" id="2.30.42.10">
    <property type="match status" value="2"/>
</dbReference>
<dbReference type="RefSeq" id="WP_238221476.1">
    <property type="nucleotide sequence ID" value="NZ_BAAADH010000020.1"/>
</dbReference>
<feature type="region of interest" description="Disordered" evidence="9">
    <location>
        <begin position="97"/>
        <end position="117"/>
    </location>
</feature>
<evidence type="ECO:0000256" key="2">
    <source>
        <dbReference type="ARBA" id="ARBA00010541"/>
    </source>
</evidence>
<feature type="domain" description="PDZ" evidence="11">
    <location>
        <begin position="282"/>
        <end position="378"/>
    </location>
</feature>
<feature type="chain" id="PRO_5046299816" evidence="10">
    <location>
        <begin position="25"/>
        <end position="496"/>
    </location>
</feature>
<evidence type="ECO:0000256" key="8">
    <source>
        <dbReference type="ARBA" id="ARBA00022825"/>
    </source>
</evidence>
<feature type="signal peptide" evidence="10">
    <location>
        <begin position="1"/>
        <end position="24"/>
    </location>
</feature>
<name>A0ABQ4U8R2_9HYPH</name>
<dbReference type="SUPFAM" id="SSF50156">
    <property type="entry name" value="PDZ domain-like"/>
    <property type="match status" value="2"/>
</dbReference>
<feature type="compositionally biased region" description="Gly residues" evidence="9">
    <location>
        <begin position="103"/>
        <end position="112"/>
    </location>
</feature>
<keyword evidence="6" id="KW-0574">Periplasm</keyword>
<reference evidence="12" key="2">
    <citation type="submission" date="2021-08" db="EMBL/GenBank/DDBJ databases">
        <authorList>
            <person name="Tani A."/>
            <person name="Ola A."/>
            <person name="Ogura Y."/>
            <person name="Katsura K."/>
            <person name="Hayashi T."/>
        </authorList>
    </citation>
    <scope>NUCLEOTIDE SEQUENCE</scope>
    <source>
        <strain evidence="12">NBRC 15686</strain>
    </source>
</reference>
<protein>
    <submittedName>
        <fullName evidence="12">Periplasmic serine endoprotease DegP</fullName>
    </submittedName>
</protein>
<feature type="domain" description="PDZ" evidence="11">
    <location>
        <begin position="431"/>
        <end position="462"/>
    </location>
</feature>
<dbReference type="InterPro" id="IPR011782">
    <property type="entry name" value="Pept_S1C_Do"/>
</dbReference>
<reference evidence="12" key="1">
    <citation type="journal article" date="2021" name="Front. Microbiol.">
        <title>Comprehensive Comparative Genomics and Phenotyping of Methylobacterium Species.</title>
        <authorList>
            <person name="Alessa O."/>
            <person name="Ogura Y."/>
            <person name="Fujitani Y."/>
            <person name="Takami H."/>
            <person name="Hayashi T."/>
            <person name="Sahin N."/>
            <person name="Tani A."/>
        </authorList>
    </citation>
    <scope>NUCLEOTIDE SEQUENCE</scope>
    <source>
        <strain evidence="12">NBRC 15686</strain>
    </source>
</reference>
<evidence type="ECO:0000256" key="1">
    <source>
        <dbReference type="ARBA" id="ARBA00004418"/>
    </source>
</evidence>
<evidence type="ECO:0000313" key="12">
    <source>
        <dbReference type="EMBL" id="GJE62812.1"/>
    </source>
</evidence>
<evidence type="ECO:0000313" key="13">
    <source>
        <dbReference type="Proteomes" id="UP001055039"/>
    </source>
</evidence>
<dbReference type="PRINTS" id="PR00834">
    <property type="entry name" value="PROTEASES2C"/>
</dbReference>
<evidence type="ECO:0000256" key="3">
    <source>
        <dbReference type="ARBA" id="ARBA00022670"/>
    </source>
</evidence>
<organism evidence="12 13">
    <name type="scientific">Methylorubrum aminovorans</name>
    <dbReference type="NCBI Taxonomy" id="269069"/>
    <lineage>
        <taxon>Bacteria</taxon>
        <taxon>Pseudomonadati</taxon>
        <taxon>Pseudomonadota</taxon>
        <taxon>Alphaproteobacteria</taxon>
        <taxon>Hyphomicrobiales</taxon>
        <taxon>Methylobacteriaceae</taxon>
        <taxon>Methylorubrum</taxon>
    </lineage>
</organism>
<comment type="similarity">
    <text evidence="2">Belongs to the peptidase S1C family.</text>
</comment>
<dbReference type="SUPFAM" id="SSF50494">
    <property type="entry name" value="Trypsin-like serine proteases"/>
    <property type="match status" value="1"/>
</dbReference>
<dbReference type="InterPro" id="IPR009003">
    <property type="entry name" value="Peptidase_S1_PA"/>
</dbReference>
<evidence type="ECO:0000256" key="9">
    <source>
        <dbReference type="SAM" id="MobiDB-lite"/>
    </source>
</evidence>
<dbReference type="Gene3D" id="2.40.10.120">
    <property type="match status" value="1"/>
</dbReference>